<name>A0A9D1X5H7_9FIRM</name>
<sequence>MNKNLILEGNTIYELDPVCMRTKCFLHPTRQQGACAGCGAHRPEAGSAGYRFCKKAAAGMEPGSYGKAAAGVRKPGRQNHKMCPLLGAVILSACCRKTGCANR</sequence>
<accession>A0A9D1X5H7</accession>
<evidence type="ECO:0000313" key="1">
    <source>
        <dbReference type="EMBL" id="HIX72841.1"/>
    </source>
</evidence>
<dbReference type="AlphaFoldDB" id="A0A9D1X5H7"/>
<gene>
    <name evidence="1" type="ORF">H9849_07435</name>
</gene>
<reference evidence="1" key="2">
    <citation type="submission" date="2021-04" db="EMBL/GenBank/DDBJ databases">
        <authorList>
            <person name="Gilroy R."/>
        </authorList>
    </citation>
    <scope>NUCLEOTIDE SEQUENCE</scope>
    <source>
        <strain evidence="1">ChiSxjej3B15-1167</strain>
    </source>
</reference>
<proteinExistence type="predicted"/>
<comment type="caution">
    <text evidence="1">The sequence shown here is derived from an EMBL/GenBank/DDBJ whole genome shotgun (WGS) entry which is preliminary data.</text>
</comment>
<reference evidence="1" key="1">
    <citation type="journal article" date="2021" name="PeerJ">
        <title>Extensive microbial diversity within the chicken gut microbiome revealed by metagenomics and culture.</title>
        <authorList>
            <person name="Gilroy R."/>
            <person name="Ravi A."/>
            <person name="Getino M."/>
            <person name="Pursley I."/>
            <person name="Horton D.L."/>
            <person name="Alikhan N.F."/>
            <person name="Baker D."/>
            <person name="Gharbi K."/>
            <person name="Hall N."/>
            <person name="Watson M."/>
            <person name="Adriaenssens E.M."/>
            <person name="Foster-Nyarko E."/>
            <person name="Jarju S."/>
            <person name="Secka A."/>
            <person name="Antonio M."/>
            <person name="Oren A."/>
            <person name="Chaudhuri R.R."/>
            <person name="La Ragione R."/>
            <person name="Hildebrand F."/>
            <person name="Pallen M.J."/>
        </authorList>
    </citation>
    <scope>NUCLEOTIDE SEQUENCE</scope>
    <source>
        <strain evidence="1">ChiSxjej3B15-1167</strain>
    </source>
</reference>
<organism evidence="1 2">
    <name type="scientific">Candidatus Anaerobutyricum stercoripullorum</name>
    <dbReference type="NCBI Taxonomy" id="2838456"/>
    <lineage>
        <taxon>Bacteria</taxon>
        <taxon>Bacillati</taxon>
        <taxon>Bacillota</taxon>
        <taxon>Clostridia</taxon>
        <taxon>Lachnospirales</taxon>
        <taxon>Lachnospiraceae</taxon>
        <taxon>Anaerobutyricum</taxon>
    </lineage>
</organism>
<dbReference type="EMBL" id="DXEQ01000221">
    <property type="protein sequence ID" value="HIX72841.1"/>
    <property type="molecule type" value="Genomic_DNA"/>
</dbReference>
<protein>
    <submittedName>
        <fullName evidence="1">Uncharacterized protein</fullName>
    </submittedName>
</protein>
<dbReference type="Proteomes" id="UP000886805">
    <property type="component" value="Unassembled WGS sequence"/>
</dbReference>
<evidence type="ECO:0000313" key="2">
    <source>
        <dbReference type="Proteomes" id="UP000886805"/>
    </source>
</evidence>